<evidence type="ECO:0000256" key="3">
    <source>
        <dbReference type="ARBA" id="ARBA00022741"/>
    </source>
</evidence>
<dbReference type="GO" id="GO:0046872">
    <property type="term" value="F:metal ion binding"/>
    <property type="evidence" value="ECO:0007669"/>
    <property type="project" value="UniProtKB-KW"/>
</dbReference>
<comment type="similarity">
    <text evidence="1">Belongs to the small GTPase superfamily. Arf family.</text>
</comment>
<feature type="binding site" evidence="5">
    <location>
        <begin position="19"/>
        <end position="26"/>
    </location>
    <ligand>
        <name>GTP</name>
        <dbReference type="ChEBI" id="CHEBI:37565"/>
    </ligand>
</feature>
<dbReference type="GO" id="GO:0005525">
    <property type="term" value="F:GTP binding"/>
    <property type="evidence" value="ECO:0007669"/>
    <property type="project" value="UniProtKB-KW"/>
</dbReference>
<dbReference type="InterPro" id="IPR027417">
    <property type="entry name" value="P-loop_NTPase"/>
</dbReference>
<protein>
    <submittedName>
        <fullName evidence="7">ADP-ribosylation factor</fullName>
    </submittedName>
</protein>
<evidence type="ECO:0000256" key="6">
    <source>
        <dbReference type="PIRSR" id="PIRSR606689-2"/>
    </source>
</evidence>
<dbReference type="Proteomes" id="UP000762676">
    <property type="component" value="Unassembled WGS sequence"/>
</dbReference>
<keyword evidence="6" id="KW-0460">Magnesium</keyword>
<dbReference type="PROSITE" id="PS51417">
    <property type="entry name" value="ARF"/>
    <property type="match status" value="1"/>
</dbReference>
<reference evidence="7 8" key="1">
    <citation type="journal article" date="2021" name="Elife">
        <title>Chloroplast acquisition without the gene transfer in kleptoplastic sea slugs, Plakobranchus ocellatus.</title>
        <authorList>
            <person name="Maeda T."/>
            <person name="Takahashi S."/>
            <person name="Yoshida T."/>
            <person name="Shimamura S."/>
            <person name="Takaki Y."/>
            <person name="Nagai Y."/>
            <person name="Toyoda A."/>
            <person name="Suzuki Y."/>
            <person name="Arimoto A."/>
            <person name="Ishii H."/>
            <person name="Satoh N."/>
            <person name="Nishiyama T."/>
            <person name="Hasebe M."/>
            <person name="Maruyama T."/>
            <person name="Minagawa J."/>
            <person name="Obokata J."/>
            <person name="Shigenobu S."/>
        </authorList>
    </citation>
    <scope>NUCLEOTIDE SEQUENCE [LARGE SCALE GENOMIC DNA]</scope>
</reference>
<dbReference type="InterPro" id="IPR044612">
    <property type="entry name" value="ARL2/3"/>
</dbReference>
<dbReference type="Pfam" id="PF00025">
    <property type="entry name" value="Arf"/>
    <property type="match status" value="1"/>
</dbReference>
<organism evidence="7 8">
    <name type="scientific">Elysia marginata</name>
    <dbReference type="NCBI Taxonomy" id="1093978"/>
    <lineage>
        <taxon>Eukaryota</taxon>
        <taxon>Metazoa</taxon>
        <taxon>Spiralia</taxon>
        <taxon>Lophotrochozoa</taxon>
        <taxon>Mollusca</taxon>
        <taxon>Gastropoda</taxon>
        <taxon>Heterobranchia</taxon>
        <taxon>Euthyneura</taxon>
        <taxon>Panpulmonata</taxon>
        <taxon>Sacoglossa</taxon>
        <taxon>Placobranchoidea</taxon>
        <taxon>Plakobranchidae</taxon>
        <taxon>Elysia</taxon>
    </lineage>
</organism>
<dbReference type="PANTHER" id="PTHR45697">
    <property type="entry name" value="ADP-RIBOSYLATION FACTOR-LIKE PROTEIN 2-RELATED"/>
    <property type="match status" value="1"/>
</dbReference>
<evidence type="ECO:0000256" key="2">
    <source>
        <dbReference type="ARBA" id="ARBA00022707"/>
    </source>
</evidence>
<feature type="binding site" evidence="5">
    <location>
        <position position="65"/>
    </location>
    <ligand>
        <name>GTP</name>
        <dbReference type="ChEBI" id="CHEBI:37565"/>
    </ligand>
</feature>
<dbReference type="SMART" id="SM00177">
    <property type="entry name" value="ARF"/>
    <property type="match status" value="1"/>
</dbReference>
<keyword evidence="8" id="KW-1185">Reference proteome</keyword>
<name>A0AAV4EI42_9GAST</name>
<feature type="binding site" evidence="6">
    <location>
        <position position="26"/>
    </location>
    <ligand>
        <name>Mg(2+)</name>
        <dbReference type="ChEBI" id="CHEBI:18420"/>
    </ligand>
</feature>
<keyword evidence="2" id="KW-0519">Myristate</keyword>
<dbReference type="InterPro" id="IPR006689">
    <property type="entry name" value="Small_GTPase_ARF/SAR"/>
</dbReference>
<keyword evidence="3 5" id="KW-0547">Nucleotide-binding</keyword>
<accession>A0AAV4EI42</accession>
<keyword evidence="4 5" id="KW-0342">GTP-binding</keyword>
<evidence type="ECO:0000313" key="7">
    <source>
        <dbReference type="EMBL" id="GFR60285.1"/>
    </source>
</evidence>
<dbReference type="AlphaFoldDB" id="A0AAV4EI42"/>
<keyword evidence="6" id="KW-0479">Metal-binding</keyword>
<dbReference type="SUPFAM" id="SSF52540">
    <property type="entry name" value="P-loop containing nucleoside triphosphate hydrolases"/>
    <property type="match status" value="1"/>
</dbReference>
<evidence type="ECO:0000256" key="4">
    <source>
        <dbReference type="ARBA" id="ARBA00023134"/>
    </source>
</evidence>
<dbReference type="GO" id="GO:0003924">
    <property type="term" value="F:GTPase activity"/>
    <property type="evidence" value="ECO:0007669"/>
    <property type="project" value="InterPro"/>
</dbReference>
<dbReference type="PRINTS" id="PR00328">
    <property type="entry name" value="SAR1GTPBP"/>
</dbReference>
<dbReference type="Gene3D" id="3.40.50.300">
    <property type="entry name" value="P-loop containing nucleotide triphosphate hydrolases"/>
    <property type="match status" value="1"/>
</dbReference>
<evidence type="ECO:0000256" key="5">
    <source>
        <dbReference type="PIRSR" id="PIRSR606689-1"/>
    </source>
</evidence>
<keyword evidence="2" id="KW-0449">Lipoprotein</keyword>
<evidence type="ECO:0000256" key="1">
    <source>
        <dbReference type="ARBA" id="ARBA00010290"/>
    </source>
</evidence>
<gene>
    <name evidence="7" type="ORF">ElyMa_005404600</name>
</gene>
<feature type="binding site" evidence="5">
    <location>
        <begin position="121"/>
        <end position="124"/>
    </location>
    <ligand>
        <name>GTP</name>
        <dbReference type="ChEBI" id="CHEBI:37565"/>
    </ligand>
</feature>
<comment type="caution">
    <text evidence="7">The sequence shown here is derived from an EMBL/GenBank/DDBJ whole genome shotgun (WGS) entry which is preliminary data.</text>
</comment>
<sequence>MGNRGTKRNFPENVILLEGLEGSGKTSLLFKLKSEEFDRENEYWGSKRATLDMRGLSITYWDLYGRAKARPVEIFNRWTKGFVYIIDSADLEQLDCALDVLVRDFLLEDKLPGTVVMVLANKQDIPGAMTALEVEGALKQKYKFTSSPASGHTVFVRPCSVKTMSGVEDAFAEFVEQLRLRDSGNAKFGLISLADKENYENAKDVLIGLPETNQHKETSARATVKKFLRNPFCLFSTKNFFKAAH</sequence>
<dbReference type="EMBL" id="BMAT01010764">
    <property type="protein sequence ID" value="GFR60285.1"/>
    <property type="molecule type" value="Genomic_DNA"/>
</dbReference>
<evidence type="ECO:0000313" key="8">
    <source>
        <dbReference type="Proteomes" id="UP000762676"/>
    </source>
</evidence>
<proteinExistence type="inferred from homology"/>